<dbReference type="EMBL" id="LATX01000754">
    <property type="protein sequence ID" value="KTB45176.1"/>
    <property type="molecule type" value="Genomic_DNA"/>
</dbReference>
<evidence type="ECO:0000313" key="3">
    <source>
        <dbReference type="Proteomes" id="UP000054988"/>
    </source>
</evidence>
<gene>
    <name evidence="2" type="ORF">WG66_2247</name>
</gene>
<name>A0A0W0G9H8_MONRR</name>
<accession>A0A0W0G9H8</accession>
<reference evidence="2 3" key="1">
    <citation type="submission" date="2015-12" db="EMBL/GenBank/DDBJ databases">
        <title>Draft genome sequence of Moniliophthora roreri, the causal agent of frosty pod rot of cacao.</title>
        <authorList>
            <person name="Aime M.C."/>
            <person name="Diaz-Valderrama J.R."/>
            <person name="Kijpornyongpan T."/>
            <person name="Phillips-Mora W."/>
        </authorList>
    </citation>
    <scope>NUCLEOTIDE SEQUENCE [LARGE SCALE GENOMIC DNA]</scope>
    <source>
        <strain evidence="2 3">MCA 2952</strain>
    </source>
</reference>
<dbReference type="Proteomes" id="UP000054988">
    <property type="component" value="Unassembled WGS sequence"/>
</dbReference>
<sequence>MSFTLPIQLLSHRQLLITTATGSCNKKVSFKLRPLEFEKLGTLCPLPTSIYVRVIETLEGTVFKLSGNDPPLATSPDQLATPSGHH</sequence>
<feature type="region of interest" description="Disordered" evidence="1">
    <location>
        <begin position="66"/>
        <end position="86"/>
    </location>
</feature>
<proteinExistence type="predicted"/>
<evidence type="ECO:0000256" key="1">
    <source>
        <dbReference type="SAM" id="MobiDB-lite"/>
    </source>
</evidence>
<organism evidence="2 3">
    <name type="scientific">Moniliophthora roreri</name>
    <name type="common">Frosty pod rot fungus</name>
    <name type="synonym">Monilia roreri</name>
    <dbReference type="NCBI Taxonomy" id="221103"/>
    <lineage>
        <taxon>Eukaryota</taxon>
        <taxon>Fungi</taxon>
        <taxon>Dikarya</taxon>
        <taxon>Basidiomycota</taxon>
        <taxon>Agaricomycotina</taxon>
        <taxon>Agaricomycetes</taxon>
        <taxon>Agaricomycetidae</taxon>
        <taxon>Agaricales</taxon>
        <taxon>Marasmiineae</taxon>
        <taxon>Marasmiaceae</taxon>
        <taxon>Moniliophthora</taxon>
    </lineage>
</organism>
<dbReference type="AlphaFoldDB" id="A0A0W0G9H8"/>
<comment type="caution">
    <text evidence="2">The sequence shown here is derived from an EMBL/GenBank/DDBJ whole genome shotgun (WGS) entry which is preliminary data.</text>
</comment>
<protein>
    <submittedName>
        <fullName evidence="2">Uncharacterized protein</fullName>
    </submittedName>
</protein>
<feature type="compositionally biased region" description="Polar residues" evidence="1">
    <location>
        <begin position="75"/>
        <end position="86"/>
    </location>
</feature>
<evidence type="ECO:0000313" key="2">
    <source>
        <dbReference type="EMBL" id="KTB45176.1"/>
    </source>
</evidence>